<evidence type="ECO:0000313" key="2">
    <source>
        <dbReference type="Proteomes" id="UP000178735"/>
    </source>
</evidence>
<dbReference type="SUPFAM" id="SSF89095">
    <property type="entry name" value="GatB/YqeY motif"/>
    <property type="match status" value="1"/>
</dbReference>
<dbReference type="STRING" id="1817813.A2008_12600"/>
<protein>
    <recommendedName>
        <fullName evidence="3">Aspartyl-tRNA amidotransferase</fullName>
    </recommendedName>
</protein>
<dbReference type="InterPro" id="IPR019004">
    <property type="entry name" value="YqeY/Aim41"/>
</dbReference>
<dbReference type="EMBL" id="MGFH01000219">
    <property type="protein sequence ID" value="OGM01967.1"/>
    <property type="molecule type" value="Genomic_DNA"/>
</dbReference>
<dbReference type="PANTHER" id="PTHR28055">
    <property type="entry name" value="ALTERED INHERITANCE OF MITOCHONDRIA PROTEIN 41, MITOCHONDRIAL"/>
    <property type="match status" value="1"/>
</dbReference>
<reference evidence="1 2" key="1">
    <citation type="journal article" date="2016" name="Nat. Commun.">
        <title>Thousands of microbial genomes shed light on interconnected biogeochemical processes in an aquifer system.</title>
        <authorList>
            <person name="Anantharaman K."/>
            <person name="Brown C.T."/>
            <person name="Hug L.A."/>
            <person name="Sharon I."/>
            <person name="Castelle C.J."/>
            <person name="Probst A.J."/>
            <person name="Thomas B.C."/>
            <person name="Singh A."/>
            <person name="Wilkins M.J."/>
            <person name="Karaoz U."/>
            <person name="Brodie E.L."/>
            <person name="Williams K.H."/>
            <person name="Hubbard S.S."/>
            <person name="Banfield J.F."/>
        </authorList>
    </citation>
    <scope>NUCLEOTIDE SEQUENCE [LARGE SCALE GENOMIC DNA]</scope>
</reference>
<proteinExistence type="predicted"/>
<sequence length="154" mass="17151">MQLYDQIYKDMIDAKKARDEFRSGALSFIYAALKQYKIDARKQNDPITDEEVVSVLNKAAKQRKDSIQMYESGGRTELADKEKKELELLMNYLPKQLGEAEVAELIKTEAAALSIASPKDMSKLMGAVMPKLKGKADGKLVSDLVKKYVSSLGA</sequence>
<dbReference type="Pfam" id="PF09424">
    <property type="entry name" value="YqeY"/>
    <property type="match status" value="1"/>
</dbReference>
<dbReference type="GO" id="GO:0016884">
    <property type="term" value="F:carbon-nitrogen ligase activity, with glutamine as amido-N-donor"/>
    <property type="evidence" value="ECO:0007669"/>
    <property type="project" value="InterPro"/>
</dbReference>
<name>A0A1F7WHD1_9BACT</name>
<accession>A0A1F7WHD1</accession>
<evidence type="ECO:0008006" key="3">
    <source>
        <dbReference type="Google" id="ProtNLM"/>
    </source>
</evidence>
<dbReference type="InterPro" id="IPR042184">
    <property type="entry name" value="YqeY/Aim41_N"/>
</dbReference>
<dbReference type="Gene3D" id="1.10.1510.10">
    <property type="entry name" value="Uncharacterised protein YqeY/AIM41 PF09424, N-terminal domain"/>
    <property type="match status" value="1"/>
</dbReference>
<evidence type="ECO:0000313" key="1">
    <source>
        <dbReference type="EMBL" id="OGM01967.1"/>
    </source>
</evidence>
<dbReference type="InterPro" id="IPR023168">
    <property type="entry name" value="GatB_Yqey_C_2"/>
</dbReference>
<dbReference type="InterPro" id="IPR003789">
    <property type="entry name" value="Asn/Gln_tRNA_amidoTrase-B-like"/>
</dbReference>
<dbReference type="PANTHER" id="PTHR28055:SF1">
    <property type="entry name" value="ALTERED INHERITANCE OF MITOCHONDRIA PROTEIN 41, MITOCHONDRIAL"/>
    <property type="match status" value="1"/>
</dbReference>
<dbReference type="AlphaFoldDB" id="A0A1F7WHD1"/>
<organism evidence="1 2">
    <name type="scientific">Candidatus Wallbacteria bacterium GWC2_49_35</name>
    <dbReference type="NCBI Taxonomy" id="1817813"/>
    <lineage>
        <taxon>Bacteria</taxon>
        <taxon>Candidatus Walliibacteriota</taxon>
    </lineage>
</organism>
<comment type="caution">
    <text evidence="1">The sequence shown here is derived from an EMBL/GenBank/DDBJ whole genome shotgun (WGS) entry which is preliminary data.</text>
</comment>
<dbReference type="Proteomes" id="UP000178735">
    <property type="component" value="Unassembled WGS sequence"/>
</dbReference>
<dbReference type="Gene3D" id="1.10.10.410">
    <property type="match status" value="1"/>
</dbReference>
<gene>
    <name evidence="1" type="ORF">A2008_12600</name>
</gene>